<dbReference type="Proteomes" id="UP000037069">
    <property type="component" value="Unassembled WGS sequence"/>
</dbReference>
<name>A0A0L0CR68_LUCCU</name>
<evidence type="ECO:0000256" key="1">
    <source>
        <dbReference type="SAM" id="MobiDB-lite"/>
    </source>
</evidence>
<keyword evidence="4" id="KW-1185">Reference proteome</keyword>
<feature type="transmembrane region" description="Helical" evidence="2">
    <location>
        <begin position="102"/>
        <end position="127"/>
    </location>
</feature>
<feature type="region of interest" description="Disordered" evidence="1">
    <location>
        <begin position="319"/>
        <end position="373"/>
    </location>
</feature>
<dbReference type="AlphaFoldDB" id="A0A0L0CR68"/>
<feature type="compositionally biased region" description="Polar residues" evidence="1">
    <location>
        <begin position="362"/>
        <end position="373"/>
    </location>
</feature>
<dbReference type="EMBL" id="JRES01000036">
    <property type="protein sequence ID" value="KNC34712.1"/>
    <property type="molecule type" value="Genomic_DNA"/>
</dbReference>
<dbReference type="OMA" id="AAICCMD"/>
<sequence length="373" mass="42142">MNNGGFGYNPAGYVKNFNCLRNWCFWAGGFGLVQSLIWIGLTLTGILSYSCIISIGGTFNYGSLFRVVFLELYFMGTCADTIPPYNNEMLREVKTVLNPQDIVIWDSVYLAVAVCWLLASVLLMTYLKQDQPRVVSGILWTWVLVTFCICSMDLALGVIFGIDYGRFNRKAYDYNLSSVNAGVINPDAAQLLAGMVASMSMLILSFKGFILWIVNVCFMIYLAIRALWIGHDNNGANNLFMPRKESDDILATRPPINAYQEEEQKPSVLSTVFANEGFEPDNNTVENVNVINRDIIARAARLSTDVQLHERRFRNLDNFQQYPPRSRPESMMPVQEQTQQPNSPIVVAAFPAPDYTPPMQRAAQNPNRNQRYQ</sequence>
<proteinExistence type="predicted"/>
<keyword evidence="2" id="KW-0472">Membrane</keyword>
<evidence type="ECO:0000313" key="3">
    <source>
        <dbReference type="EMBL" id="KNC34712.1"/>
    </source>
</evidence>
<feature type="transmembrane region" description="Helical" evidence="2">
    <location>
        <begin position="139"/>
        <end position="162"/>
    </location>
</feature>
<protein>
    <submittedName>
        <fullName evidence="3">Uncharacterized protein</fullName>
    </submittedName>
</protein>
<comment type="caution">
    <text evidence="3">The sequence shown here is derived from an EMBL/GenBank/DDBJ whole genome shotgun (WGS) entry which is preliminary data.</text>
</comment>
<reference evidence="3 4" key="1">
    <citation type="journal article" date="2015" name="Nat. Commun.">
        <title>Lucilia cuprina genome unlocks parasitic fly biology to underpin future interventions.</title>
        <authorList>
            <person name="Anstead C.A."/>
            <person name="Korhonen P.K."/>
            <person name="Young N.D."/>
            <person name="Hall R.S."/>
            <person name="Jex A.R."/>
            <person name="Murali S.C."/>
            <person name="Hughes D.S."/>
            <person name="Lee S.F."/>
            <person name="Perry T."/>
            <person name="Stroehlein A.J."/>
            <person name="Ansell B.R."/>
            <person name="Breugelmans B."/>
            <person name="Hofmann A."/>
            <person name="Qu J."/>
            <person name="Dugan S."/>
            <person name="Lee S.L."/>
            <person name="Chao H."/>
            <person name="Dinh H."/>
            <person name="Han Y."/>
            <person name="Doddapaneni H.V."/>
            <person name="Worley K.C."/>
            <person name="Muzny D.M."/>
            <person name="Ioannidis P."/>
            <person name="Waterhouse R.M."/>
            <person name="Zdobnov E.M."/>
            <person name="James P.J."/>
            <person name="Bagnall N.H."/>
            <person name="Kotze A.C."/>
            <person name="Gibbs R.A."/>
            <person name="Richards S."/>
            <person name="Batterham P."/>
            <person name="Gasser R.B."/>
        </authorList>
    </citation>
    <scope>NUCLEOTIDE SEQUENCE [LARGE SCALE GENOMIC DNA]</scope>
    <source>
        <strain evidence="3 4">LS</strain>
        <tissue evidence="3">Full body</tissue>
    </source>
</reference>
<feature type="transmembrane region" description="Helical" evidence="2">
    <location>
        <begin position="25"/>
        <end position="52"/>
    </location>
</feature>
<keyword evidence="2" id="KW-1133">Transmembrane helix</keyword>
<accession>A0A0L0CR68</accession>
<feature type="transmembrane region" description="Helical" evidence="2">
    <location>
        <begin position="64"/>
        <end position="82"/>
    </location>
</feature>
<gene>
    <name evidence="3" type="ORF">FF38_09156</name>
</gene>
<organism evidence="3 4">
    <name type="scientific">Lucilia cuprina</name>
    <name type="common">Green bottle fly</name>
    <name type="synonym">Australian sheep blowfly</name>
    <dbReference type="NCBI Taxonomy" id="7375"/>
    <lineage>
        <taxon>Eukaryota</taxon>
        <taxon>Metazoa</taxon>
        <taxon>Ecdysozoa</taxon>
        <taxon>Arthropoda</taxon>
        <taxon>Hexapoda</taxon>
        <taxon>Insecta</taxon>
        <taxon>Pterygota</taxon>
        <taxon>Neoptera</taxon>
        <taxon>Endopterygota</taxon>
        <taxon>Diptera</taxon>
        <taxon>Brachycera</taxon>
        <taxon>Muscomorpha</taxon>
        <taxon>Oestroidea</taxon>
        <taxon>Calliphoridae</taxon>
        <taxon>Luciliinae</taxon>
        <taxon>Lucilia</taxon>
    </lineage>
</organism>
<evidence type="ECO:0000256" key="2">
    <source>
        <dbReference type="SAM" id="Phobius"/>
    </source>
</evidence>
<feature type="transmembrane region" description="Helical" evidence="2">
    <location>
        <begin position="201"/>
        <end position="224"/>
    </location>
</feature>
<keyword evidence="2" id="KW-0812">Transmembrane</keyword>
<evidence type="ECO:0000313" key="4">
    <source>
        <dbReference type="Proteomes" id="UP000037069"/>
    </source>
</evidence>
<dbReference type="OrthoDB" id="10264154at2759"/>
<dbReference type="STRING" id="7375.A0A0L0CR68"/>